<evidence type="ECO:0000256" key="6">
    <source>
        <dbReference type="SAM" id="MobiDB-lite"/>
    </source>
</evidence>
<dbReference type="EMBL" id="LGRX02035611">
    <property type="protein sequence ID" value="KAK3233868.1"/>
    <property type="molecule type" value="Genomic_DNA"/>
</dbReference>
<keyword evidence="9" id="KW-1185">Reference proteome</keyword>
<accession>A0AAE0BDA2</accession>
<evidence type="ECO:0000259" key="7">
    <source>
        <dbReference type="PROSITE" id="PS50026"/>
    </source>
</evidence>
<evidence type="ECO:0000313" key="9">
    <source>
        <dbReference type="Proteomes" id="UP001190700"/>
    </source>
</evidence>
<keyword evidence="3" id="KW-0677">Repeat</keyword>
<evidence type="ECO:0000256" key="4">
    <source>
        <dbReference type="ARBA" id="ARBA00023157"/>
    </source>
</evidence>
<evidence type="ECO:0000256" key="3">
    <source>
        <dbReference type="ARBA" id="ARBA00022737"/>
    </source>
</evidence>
<dbReference type="InterPro" id="IPR052235">
    <property type="entry name" value="Nephronectin_domain"/>
</dbReference>
<keyword evidence="1 5" id="KW-0245">EGF-like domain</keyword>
<dbReference type="Pfam" id="PF02010">
    <property type="entry name" value="REJ"/>
    <property type="match status" value="1"/>
</dbReference>
<evidence type="ECO:0000256" key="2">
    <source>
        <dbReference type="ARBA" id="ARBA00022729"/>
    </source>
</evidence>
<feature type="domain" description="EGF-like" evidence="7">
    <location>
        <begin position="541"/>
        <end position="583"/>
    </location>
</feature>
<dbReference type="SMART" id="SM00181">
    <property type="entry name" value="EGF"/>
    <property type="match status" value="10"/>
</dbReference>
<dbReference type="CDD" id="cd00054">
    <property type="entry name" value="EGF_CA"/>
    <property type="match status" value="2"/>
</dbReference>
<evidence type="ECO:0000313" key="8">
    <source>
        <dbReference type="EMBL" id="KAK3233868.1"/>
    </source>
</evidence>
<evidence type="ECO:0000256" key="1">
    <source>
        <dbReference type="ARBA" id="ARBA00022536"/>
    </source>
</evidence>
<dbReference type="AlphaFoldDB" id="A0AAE0BDA2"/>
<proteinExistence type="predicted"/>
<evidence type="ECO:0000256" key="5">
    <source>
        <dbReference type="PROSITE-ProRule" id="PRU00076"/>
    </source>
</evidence>
<dbReference type="InterPro" id="IPR001881">
    <property type="entry name" value="EGF-like_Ca-bd_dom"/>
</dbReference>
<feature type="region of interest" description="Disordered" evidence="6">
    <location>
        <begin position="102"/>
        <end position="124"/>
    </location>
</feature>
<keyword evidence="4" id="KW-1015">Disulfide bond</keyword>
<dbReference type="GO" id="GO:0005509">
    <property type="term" value="F:calcium ion binding"/>
    <property type="evidence" value="ECO:0007669"/>
    <property type="project" value="InterPro"/>
</dbReference>
<reference evidence="8 9" key="1">
    <citation type="journal article" date="2015" name="Genome Biol. Evol.">
        <title>Comparative Genomics of a Bacterivorous Green Alga Reveals Evolutionary Causalities and Consequences of Phago-Mixotrophic Mode of Nutrition.</title>
        <authorList>
            <person name="Burns J.A."/>
            <person name="Paasch A."/>
            <person name="Narechania A."/>
            <person name="Kim E."/>
        </authorList>
    </citation>
    <scope>NUCLEOTIDE SEQUENCE [LARGE SCALE GENOMIC DNA]</scope>
    <source>
        <strain evidence="8 9">PLY_AMNH</strain>
    </source>
</reference>
<organism evidence="8 9">
    <name type="scientific">Cymbomonas tetramitiformis</name>
    <dbReference type="NCBI Taxonomy" id="36881"/>
    <lineage>
        <taxon>Eukaryota</taxon>
        <taxon>Viridiplantae</taxon>
        <taxon>Chlorophyta</taxon>
        <taxon>Pyramimonadophyceae</taxon>
        <taxon>Pyramimonadales</taxon>
        <taxon>Pyramimonadaceae</taxon>
        <taxon>Cymbomonas</taxon>
    </lineage>
</organism>
<keyword evidence="2" id="KW-0732">Signal</keyword>
<protein>
    <recommendedName>
        <fullName evidence="7">EGF-like domain-containing protein</fullName>
    </recommendedName>
</protein>
<dbReference type="PANTHER" id="PTHR24050:SF28">
    <property type="entry name" value="UROMODULIN-LIKE"/>
    <property type="match status" value="1"/>
</dbReference>
<comment type="caution">
    <text evidence="5">Lacks conserved residue(s) required for the propagation of feature annotation.</text>
</comment>
<dbReference type="Pfam" id="PF07645">
    <property type="entry name" value="EGF_CA"/>
    <property type="match status" value="2"/>
</dbReference>
<feature type="domain" description="EGF-like" evidence="7">
    <location>
        <begin position="143"/>
        <end position="185"/>
    </location>
</feature>
<dbReference type="SUPFAM" id="SSF57184">
    <property type="entry name" value="Growth factor receptor domain"/>
    <property type="match status" value="1"/>
</dbReference>
<dbReference type="Gene3D" id="2.10.25.10">
    <property type="entry name" value="Laminin"/>
    <property type="match status" value="5"/>
</dbReference>
<dbReference type="Proteomes" id="UP001190700">
    <property type="component" value="Unassembled WGS sequence"/>
</dbReference>
<dbReference type="InterPro" id="IPR009030">
    <property type="entry name" value="Growth_fac_rcpt_cys_sf"/>
</dbReference>
<dbReference type="InterPro" id="IPR002859">
    <property type="entry name" value="PKD/REJ-like"/>
</dbReference>
<name>A0AAE0BDA2_9CHLO</name>
<dbReference type="InterPro" id="IPR000742">
    <property type="entry name" value="EGF"/>
</dbReference>
<sequence>MASSAGVASSQVSVTSITAGSVAVSSTVFWILSQDPNGTVANEFLSIFTDSPKHIFADATTLSAFTAESVVKEMSGIIVSGNPTASDNSTLQTPSPAYNATLSPTVGDNSTLQTPSPANDTSISPQTACPAGYTGTMDTACIDLDGCAVKPCFPGVDCLDVAAPGVGFVCSDCPSGYWGSGVYCDLDACLQDPAPCSPLVSCSSTPGGFYSCSACPSGTVGDGSVCDDVDECARLDNGGCDPSTVCRNTLGGRTCGECPPGHRGSGYTQCLPTSTCDANNGGCDYRTGCLEDGAGATACGMCPLGYNGTGDVGCIDEDGCDFGDGAGEGCYPGVSCIDTVAPGTGHTCGRCPVGMEGDGFVCMENKCFDTNGGCDPRVTCESSLTNPGGRICGKCPAGYVDAYQDGTRCEEEDGCAAAPCFPGASCVDVPAPGTGAVCGECPAGYEPASTEQCVDVDECLEANGGCDNLTECDNLPGGWRCTDCPVGFLGTGETGCRPMQTCDVDNGGCHELTRCTAIATGVECGACPVGYEGTGYTTCVDTDGCSPMPCFPGVVCEDVPAPGVGYICAGCPEGYKGDGEVCEMCELDMAIVSSTAFLGKMKRAFQNQVVGELRGLRGGDCVPSLETIFAWSGTSSDAEVLALSNAENQANTLRLNFPAGSLTTFLSYTLVLRARVTARPEVNAEATLTFYVEPQQLVALVSPAGLQTGQDSLVVLNAADSYDPDEMPGELRFRWTCTTELAEEGGEAAGYCHTRDGLQLPPSWDGETLQLSLLGAAEGLVYNFRVLVSKGDREAEATTRIVITSGRLPVPAILPLLHKPNANDRLRLQSEVRSATCARHARCKERRKDHQPHLV</sequence>
<dbReference type="InterPro" id="IPR049883">
    <property type="entry name" value="NOTCH1_EGF-like"/>
</dbReference>
<dbReference type="SMART" id="SM00179">
    <property type="entry name" value="EGF_CA"/>
    <property type="match status" value="5"/>
</dbReference>
<comment type="caution">
    <text evidence="8">The sequence shown here is derived from an EMBL/GenBank/DDBJ whole genome shotgun (WGS) entry which is preliminary data.</text>
</comment>
<gene>
    <name evidence="8" type="ORF">CYMTET_55843</name>
</gene>
<dbReference type="PANTHER" id="PTHR24050">
    <property type="entry name" value="PA14 DOMAIN-CONTAINING PROTEIN"/>
    <property type="match status" value="1"/>
</dbReference>
<dbReference type="PROSITE" id="PS50026">
    <property type="entry name" value="EGF_3"/>
    <property type="match status" value="2"/>
</dbReference>